<feature type="region of interest" description="Disordered" evidence="1">
    <location>
        <begin position="1"/>
        <end position="30"/>
    </location>
</feature>
<dbReference type="Gene3D" id="3.10.310.70">
    <property type="match status" value="1"/>
</dbReference>
<dbReference type="Proteomes" id="UP000757232">
    <property type="component" value="Unassembled WGS sequence"/>
</dbReference>
<organism evidence="4 5">
    <name type="scientific">Sanghuangporus baumii</name>
    <name type="common">Phellinus baumii</name>
    <dbReference type="NCBI Taxonomy" id="108892"/>
    <lineage>
        <taxon>Eukaryota</taxon>
        <taxon>Fungi</taxon>
        <taxon>Dikarya</taxon>
        <taxon>Basidiomycota</taxon>
        <taxon>Agaricomycotina</taxon>
        <taxon>Agaricomycetes</taxon>
        <taxon>Hymenochaetales</taxon>
        <taxon>Hymenochaetaceae</taxon>
        <taxon>Sanghuangporus</taxon>
    </lineage>
</organism>
<dbReference type="InterPro" id="IPR033932">
    <property type="entry name" value="YtcJ-like"/>
</dbReference>
<feature type="compositionally biased region" description="Basic and acidic residues" evidence="1">
    <location>
        <begin position="1"/>
        <end position="11"/>
    </location>
</feature>
<dbReference type="InterPro" id="IPR013108">
    <property type="entry name" value="Amidohydro_3"/>
</dbReference>
<dbReference type="EMBL" id="LNZH02000198">
    <property type="protein sequence ID" value="OCB86939.1"/>
    <property type="molecule type" value="Genomic_DNA"/>
</dbReference>
<dbReference type="GO" id="GO:0016810">
    <property type="term" value="F:hydrolase activity, acting on carbon-nitrogen (but not peptide) bonds"/>
    <property type="evidence" value="ECO:0007669"/>
    <property type="project" value="InterPro"/>
</dbReference>
<dbReference type="AlphaFoldDB" id="A0A9Q5HW33"/>
<evidence type="ECO:0000313" key="4">
    <source>
        <dbReference type="EMBL" id="OCB86939.1"/>
    </source>
</evidence>
<evidence type="ECO:0000256" key="2">
    <source>
        <dbReference type="SAM" id="Phobius"/>
    </source>
</evidence>
<protein>
    <recommendedName>
        <fullName evidence="3">Amidohydrolase 3 domain-containing protein</fullName>
    </recommendedName>
</protein>
<accession>A0A9Q5HW33</accession>
<dbReference type="PANTHER" id="PTHR22642:SF2">
    <property type="entry name" value="PROTEIN LONG AFTER FAR-RED 3"/>
    <property type="match status" value="1"/>
</dbReference>
<feature type="transmembrane region" description="Helical" evidence="2">
    <location>
        <begin position="37"/>
        <end position="57"/>
    </location>
</feature>
<reference evidence="4" key="1">
    <citation type="submission" date="2016-06" db="EMBL/GenBank/DDBJ databases">
        <title>Draft Genome sequence of the fungus Inonotus baumii.</title>
        <authorList>
            <person name="Zhu H."/>
            <person name="Lin W."/>
        </authorList>
    </citation>
    <scope>NUCLEOTIDE SEQUENCE</scope>
    <source>
        <strain evidence="4">821</strain>
    </source>
</reference>
<dbReference type="InterPro" id="IPR011059">
    <property type="entry name" value="Metal-dep_hydrolase_composite"/>
</dbReference>
<name>A0A9Q5HW33_SANBA</name>
<dbReference type="Pfam" id="PF07969">
    <property type="entry name" value="Amidohydro_3"/>
    <property type="match status" value="1"/>
</dbReference>
<dbReference type="PANTHER" id="PTHR22642">
    <property type="entry name" value="IMIDAZOLONEPROPIONASE"/>
    <property type="match status" value="1"/>
</dbReference>
<dbReference type="CDD" id="cd01300">
    <property type="entry name" value="YtcJ_like"/>
    <property type="match status" value="1"/>
</dbReference>
<proteinExistence type="predicted"/>
<dbReference type="OrthoDB" id="3501663at2759"/>
<evidence type="ECO:0000259" key="3">
    <source>
        <dbReference type="Pfam" id="PF07969"/>
    </source>
</evidence>
<keyword evidence="5" id="KW-1185">Reference proteome</keyword>
<keyword evidence="2" id="KW-0812">Transmembrane</keyword>
<dbReference type="InterPro" id="IPR032466">
    <property type="entry name" value="Metal_Hydrolase"/>
</dbReference>
<sequence length="633" mass="69654">MLERRKSDRPVQAKATSEQSQAARSSSREAKHKTSRFFTLGKLAAGSILLAGFSLLYRTGLYGSGSLPSTYALCSATRPAIYTADSGNTVSQCLLVRGSRILHTGSLDEVKRFWDSNSSVAHDQEMQSVLKVPLAMRYVPPNAIVVPGMSDSHGHILEYGASRLLPLEGSKDSRAAVDRVRDYIIAHPDILNDTSRYIEGWGWDHTVWPVEEFPSYRELEGDAIVRGRPIVLQSKDGHAQWVSKALLEQMLPLPDSVDGGIIIRDKDGNATGVFLDKAQDLIKKPPLTDVDRLLRFKLTVEDALSKGLTSLHDAGFDPTSLQFFRSQAELGNLPIRIYGMRYFNENVEYWGNQATKIIDHNRLTSRSVKIYADGALRSGGAALFEPYTDNPESSGFMRTDPSVLYEFIPRFMKDGWQVNTHAIGDRANSIVLDAIESAVPNGPDDTVGTSLRPRIEHAQIMRPKDAARLAKLGGQLPFITVIASVQPTHAVSDMWYAQERLGPERVKNLYAFRTIIDSGARVALGSDFPVEDMNPLAGFHAAITRLSPDGRSPHGPNGWFPEQRLTRVEALRGFTIDPAYASFSEGDLGTLEPGKVADYVVLSQDIMTVAVDKILETKVIATVIDGEVAFGTL</sequence>
<keyword evidence="2" id="KW-1133">Transmembrane helix</keyword>
<evidence type="ECO:0000256" key="1">
    <source>
        <dbReference type="SAM" id="MobiDB-lite"/>
    </source>
</evidence>
<comment type="caution">
    <text evidence="4">The sequence shown here is derived from an EMBL/GenBank/DDBJ whole genome shotgun (WGS) entry which is preliminary data.</text>
</comment>
<gene>
    <name evidence="4" type="ORF">A7U60_g6113</name>
</gene>
<dbReference type="SUPFAM" id="SSF51338">
    <property type="entry name" value="Composite domain of metallo-dependent hydrolases"/>
    <property type="match status" value="1"/>
</dbReference>
<feature type="domain" description="Amidohydrolase 3" evidence="3">
    <location>
        <begin position="142"/>
        <end position="629"/>
    </location>
</feature>
<dbReference type="Gene3D" id="2.30.40.10">
    <property type="entry name" value="Urease, subunit C, domain 1"/>
    <property type="match status" value="1"/>
</dbReference>
<dbReference type="SUPFAM" id="SSF51556">
    <property type="entry name" value="Metallo-dependent hydrolases"/>
    <property type="match status" value="1"/>
</dbReference>
<evidence type="ECO:0000313" key="5">
    <source>
        <dbReference type="Proteomes" id="UP000757232"/>
    </source>
</evidence>
<dbReference type="Gene3D" id="3.20.20.140">
    <property type="entry name" value="Metal-dependent hydrolases"/>
    <property type="match status" value="1"/>
</dbReference>
<keyword evidence="2" id="KW-0472">Membrane</keyword>